<dbReference type="Proteomes" id="UP000292627">
    <property type="component" value="Unassembled WGS sequence"/>
</dbReference>
<dbReference type="OrthoDB" id="9798629at2"/>
<dbReference type="AlphaFoldDB" id="A0A4Q8LC03"/>
<comment type="subunit">
    <text evidence="4">The accessory proteins ExbB and ExbD seem to form a complex with TonB.</text>
</comment>
<keyword evidence="8 12" id="KW-0812">Transmembrane</keyword>
<evidence type="ECO:0000256" key="9">
    <source>
        <dbReference type="ARBA" id="ARBA00022927"/>
    </source>
</evidence>
<keyword evidence="9 12" id="KW-0653">Protein transport</keyword>
<evidence type="ECO:0000256" key="7">
    <source>
        <dbReference type="ARBA" id="ARBA00022519"/>
    </source>
</evidence>
<dbReference type="GO" id="GO:0022857">
    <property type="term" value="F:transmembrane transporter activity"/>
    <property type="evidence" value="ECO:0007669"/>
    <property type="project" value="InterPro"/>
</dbReference>
<gene>
    <name evidence="14" type="ORF">EA660_10740</name>
</gene>
<keyword evidence="11 13" id="KW-0472">Membrane</keyword>
<dbReference type="GO" id="GO:0015031">
    <property type="term" value="P:protein transport"/>
    <property type="evidence" value="ECO:0007669"/>
    <property type="project" value="UniProtKB-KW"/>
</dbReference>
<dbReference type="PANTHER" id="PTHR30558">
    <property type="entry name" value="EXBD MEMBRANE COMPONENT OF PMF-DRIVEN MACROMOLECULE IMPORT SYSTEM"/>
    <property type="match status" value="1"/>
</dbReference>
<keyword evidence="7" id="KW-0997">Cell inner membrane</keyword>
<dbReference type="GO" id="GO:0005886">
    <property type="term" value="C:plasma membrane"/>
    <property type="evidence" value="ECO:0007669"/>
    <property type="project" value="UniProtKB-SubCell"/>
</dbReference>
<dbReference type="PANTHER" id="PTHR30558:SF12">
    <property type="entry name" value="BIOPOLYMER TRANSPORT PROTEIN EXBD"/>
    <property type="match status" value="1"/>
</dbReference>
<dbReference type="RefSeq" id="WP_130551504.1">
    <property type="nucleotide sequence ID" value="NZ_SHMC01000003.1"/>
</dbReference>
<evidence type="ECO:0000256" key="6">
    <source>
        <dbReference type="ARBA" id="ARBA00022475"/>
    </source>
</evidence>
<evidence type="ECO:0000256" key="1">
    <source>
        <dbReference type="ARBA" id="ARBA00003540"/>
    </source>
</evidence>
<protein>
    <submittedName>
        <fullName evidence="14">Biopolymer transporter ExbD</fullName>
    </submittedName>
</protein>
<keyword evidence="5 12" id="KW-0813">Transport</keyword>
<evidence type="ECO:0000256" key="2">
    <source>
        <dbReference type="ARBA" id="ARBA00004249"/>
    </source>
</evidence>
<comment type="similarity">
    <text evidence="3 12">Belongs to the ExbD/TolR family.</text>
</comment>
<keyword evidence="6" id="KW-1003">Cell membrane</keyword>
<evidence type="ECO:0000256" key="5">
    <source>
        <dbReference type="ARBA" id="ARBA00022448"/>
    </source>
</evidence>
<comment type="caution">
    <text evidence="14">The sequence shown here is derived from an EMBL/GenBank/DDBJ whole genome shotgun (WGS) entry which is preliminary data.</text>
</comment>
<evidence type="ECO:0000256" key="10">
    <source>
        <dbReference type="ARBA" id="ARBA00022989"/>
    </source>
</evidence>
<organism evidence="14 15">
    <name type="scientific">Pseudoxanthomonas winnipegensis</name>
    <dbReference type="NCBI Taxonomy" id="2480810"/>
    <lineage>
        <taxon>Bacteria</taxon>
        <taxon>Pseudomonadati</taxon>
        <taxon>Pseudomonadota</taxon>
        <taxon>Gammaproteobacteria</taxon>
        <taxon>Lysobacterales</taxon>
        <taxon>Lysobacteraceae</taxon>
        <taxon>Pseudoxanthomonas</taxon>
    </lineage>
</organism>
<evidence type="ECO:0000313" key="14">
    <source>
        <dbReference type="EMBL" id="TAA25889.1"/>
    </source>
</evidence>
<feature type="transmembrane region" description="Helical" evidence="13">
    <location>
        <begin position="20"/>
        <end position="39"/>
    </location>
</feature>
<name>A0A4Q8LC03_9GAMM</name>
<evidence type="ECO:0000256" key="8">
    <source>
        <dbReference type="ARBA" id="ARBA00022692"/>
    </source>
</evidence>
<proteinExistence type="inferred from homology"/>
<comment type="subcellular location">
    <subcellularLocation>
        <location evidence="2">Cell inner membrane</location>
        <topology evidence="2">Single-pass type II membrane protein</topology>
    </subcellularLocation>
    <subcellularLocation>
        <location evidence="12">Cell membrane</location>
        <topology evidence="12">Single-pass type II membrane protein</topology>
    </subcellularLocation>
</comment>
<evidence type="ECO:0000256" key="13">
    <source>
        <dbReference type="SAM" id="Phobius"/>
    </source>
</evidence>
<dbReference type="InterPro" id="IPR003400">
    <property type="entry name" value="ExbD"/>
</dbReference>
<evidence type="ECO:0000256" key="12">
    <source>
        <dbReference type="RuleBase" id="RU003879"/>
    </source>
</evidence>
<dbReference type="EMBL" id="SHMC01000003">
    <property type="protein sequence ID" value="TAA25889.1"/>
    <property type="molecule type" value="Genomic_DNA"/>
</dbReference>
<dbReference type="Pfam" id="PF02472">
    <property type="entry name" value="ExbD"/>
    <property type="match status" value="1"/>
</dbReference>
<dbReference type="Gene3D" id="3.30.420.270">
    <property type="match status" value="1"/>
</dbReference>
<evidence type="ECO:0000313" key="15">
    <source>
        <dbReference type="Proteomes" id="UP000292627"/>
    </source>
</evidence>
<evidence type="ECO:0000256" key="11">
    <source>
        <dbReference type="ARBA" id="ARBA00023136"/>
    </source>
</evidence>
<evidence type="ECO:0000256" key="3">
    <source>
        <dbReference type="ARBA" id="ARBA00005811"/>
    </source>
</evidence>
<comment type="function">
    <text evidence="1">Involved in the TonB-dependent energy-dependent transport of various receptor-bound substrates.</text>
</comment>
<keyword evidence="10 13" id="KW-1133">Transmembrane helix</keyword>
<evidence type="ECO:0000256" key="4">
    <source>
        <dbReference type="ARBA" id="ARBA00011471"/>
    </source>
</evidence>
<accession>A0A4Q8LC03</accession>
<sequence length="143" mass="15444">MAFSSGGGSGGPMVDINVTPLVDVMLVLLIIFIITTPLMQQKVKVQLPETTFVPNQDELAKRSPPINIAVLEDGSIYWNDEPVTKDVLESRFSSAAQQTPQPSINLRGDKTTKMSTINEITRIAQGQGMLDVGFVSTKPKKGG</sequence>
<reference evidence="14 15" key="1">
    <citation type="submission" date="2019-02" db="EMBL/GenBank/DDBJ databases">
        <title>WGS of Pseudoxanthomonas species novum from clinical isolates.</title>
        <authorList>
            <person name="Bernier A.-M."/>
            <person name="Bernard K."/>
            <person name="Vachon A."/>
        </authorList>
    </citation>
    <scope>NUCLEOTIDE SEQUENCE [LARGE SCALE GENOMIC DNA]</scope>
    <source>
        <strain evidence="14 15">NML171200</strain>
    </source>
</reference>